<name>A0A4Q9MY05_9APHY</name>
<dbReference type="OrthoDB" id="2603374at2759"/>
<proteinExistence type="predicted"/>
<dbReference type="Proteomes" id="UP000292957">
    <property type="component" value="Unassembled WGS sequence"/>
</dbReference>
<dbReference type="AlphaFoldDB" id="A0A4Q9MY05"/>
<dbReference type="EMBL" id="ML143399">
    <property type="protein sequence ID" value="TBU31461.1"/>
    <property type="molecule type" value="Genomic_DNA"/>
</dbReference>
<gene>
    <name evidence="1" type="ORF">BD311DRAFT_786526</name>
</gene>
<reference evidence="1" key="1">
    <citation type="submission" date="2019-01" db="EMBL/GenBank/DDBJ databases">
        <title>Draft genome sequences of three monokaryotic isolates of the white-rot basidiomycete fungus Dichomitus squalens.</title>
        <authorList>
            <consortium name="DOE Joint Genome Institute"/>
            <person name="Lopez S.C."/>
            <person name="Andreopoulos B."/>
            <person name="Pangilinan J."/>
            <person name="Lipzen A."/>
            <person name="Riley R."/>
            <person name="Ahrendt S."/>
            <person name="Ng V."/>
            <person name="Barry K."/>
            <person name="Daum C."/>
            <person name="Grigoriev I.V."/>
            <person name="Hilden K.S."/>
            <person name="Makela M.R."/>
            <person name="de Vries R.P."/>
        </authorList>
    </citation>
    <scope>NUCLEOTIDE SEQUENCE [LARGE SCALE GENOMIC DNA]</scope>
    <source>
        <strain evidence="1">OM18370.1</strain>
    </source>
</reference>
<protein>
    <submittedName>
        <fullName evidence="1">Uncharacterized protein</fullName>
    </submittedName>
</protein>
<accession>A0A4Q9MY05</accession>
<evidence type="ECO:0000313" key="1">
    <source>
        <dbReference type="EMBL" id="TBU31461.1"/>
    </source>
</evidence>
<feature type="non-terminal residue" evidence="1">
    <location>
        <position position="91"/>
    </location>
</feature>
<sequence length="91" mass="10027">MSHRATAYSVELERDSLYISTLPLPSNVFHWALVHVDPEGAATRHHWAATTIDPTGPEAYVEQALPNGPMSKVGNDQILAYFKISDYGSQS</sequence>
<organism evidence="1">
    <name type="scientific">Dichomitus squalens</name>
    <dbReference type="NCBI Taxonomy" id="114155"/>
    <lineage>
        <taxon>Eukaryota</taxon>
        <taxon>Fungi</taxon>
        <taxon>Dikarya</taxon>
        <taxon>Basidiomycota</taxon>
        <taxon>Agaricomycotina</taxon>
        <taxon>Agaricomycetes</taxon>
        <taxon>Polyporales</taxon>
        <taxon>Polyporaceae</taxon>
        <taxon>Dichomitus</taxon>
    </lineage>
</organism>